<evidence type="ECO:0000313" key="2">
    <source>
        <dbReference type="Proteomes" id="UP000631535"/>
    </source>
</evidence>
<evidence type="ECO:0000313" key="1">
    <source>
        <dbReference type="EMBL" id="GGO58686.1"/>
    </source>
</evidence>
<comment type="caution">
    <text evidence="1">The sequence shown here is derived from an EMBL/GenBank/DDBJ whole genome shotgun (WGS) entry which is preliminary data.</text>
</comment>
<name>A0ABQ2MVR3_9ACTN</name>
<protein>
    <recommendedName>
        <fullName evidence="3">J domain-containing protein</fullName>
    </recommendedName>
</protein>
<reference evidence="2" key="1">
    <citation type="journal article" date="2019" name="Int. J. Syst. Evol. Microbiol.">
        <title>The Global Catalogue of Microorganisms (GCM) 10K type strain sequencing project: providing services to taxonomists for standard genome sequencing and annotation.</title>
        <authorList>
            <consortium name="The Broad Institute Genomics Platform"/>
            <consortium name="The Broad Institute Genome Sequencing Center for Infectious Disease"/>
            <person name="Wu L."/>
            <person name="Ma J."/>
        </authorList>
    </citation>
    <scope>NUCLEOTIDE SEQUENCE [LARGE SCALE GENOMIC DNA]</scope>
    <source>
        <strain evidence="2">CGMCC 4.7178</strain>
    </source>
</reference>
<organism evidence="1 2">
    <name type="scientific">Streptomyces daqingensis</name>
    <dbReference type="NCBI Taxonomy" id="1472640"/>
    <lineage>
        <taxon>Bacteria</taxon>
        <taxon>Bacillati</taxon>
        <taxon>Actinomycetota</taxon>
        <taxon>Actinomycetes</taxon>
        <taxon>Kitasatosporales</taxon>
        <taxon>Streptomycetaceae</taxon>
        <taxon>Streptomyces</taxon>
    </lineage>
</organism>
<sequence length="143" mass="16726">MELINASPGKDFNKTQDSFLDIKFSTPNQLEQSLNALKNKLSAFFSKHPDKHNGMEFNEIAKTQIEALYMPQSSGDFDDFRKDLEDSIKSFIRAKKNRYGFPKIFDVADIEQEEREVIKWREKIERQNKAINKTFKSKKSLTI</sequence>
<evidence type="ECO:0008006" key="3">
    <source>
        <dbReference type="Google" id="ProtNLM"/>
    </source>
</evidence>
<proteinExistence type="predicted"/>
<gene>
    <name evidence="1" type="ORF">GCM10012287_57330</name>
</gene>
<accession>A0ABQ2MVR3</accession>
<keyword evidence="2" id="KW-1185">Reference proteome</keyword>
<dbReference type="Proteomes" id="UP000631535">
    <property type="component" value="Unassembled WGS sequence"/>
</dbReference>
<dbReference type="EMBL" id="BMMP01000049">
    <property type="protein sequence ID" value="GGO58686.1"/>
    <property type="molecule type" value="Genomic_DNA"/>
</dbReference>